<proteinExistence type="predicted"/>
<comment type="caution">
    <text evidence="1">The sequence shown here is derived from an EMBL/GenBank/DDBJ whole genome shotgun (WGS) entry which is preliminary data.</text>
</comment>
<gene>
    <name evidence="1" type="ORF">H8Z76_06595</name>
</gene>
<name>A0ABR7IA17_9FIRM</name>
<organism evidence="1 2">
    <name type="scientific">Roseburia yibonii</name>
    <dbReference type="NCBI Taxonomy" id="2763063"/>
    <lineage>
        <taxon>Bacteria</taxon>
        <taxon>Bacillati</taxon>
        <taxon>Bacillota</taxon>
        <taxon>Clostridia</taxon>
        <taxon>Lachnospirales</taxon>
        <taxon>Lachnospiraceae</taxon>
        <taxon>Roseburia</taxon>
    </lineage>
</organism>
<dbReference type="RefSeq" id="WP_186981997.1">
    <property type="nucleotide sequence ID" value="NZ_JACOQH010000003.1"/>
</dbReference>
<dbReference type="EMBL" id="JACOQH010000003">
    <property type="protein sequence ID" value="MBC5753703.1"/>
    <property type="molecule type" value="Genomic_DNA"/>
</dbReference>
<evidence type="ECO:0008006" key="3">
    <source>
        <dbReference type="Google" id="ProtNLM"/>
    </source>
</evidence>
<sequence>MVEKCIYEIELEVPIGVRQGLLYLNIQAEQISGKISALGNVEAFSGKMKEQGEIEVDGELRSVYRKMHYHGSGKRTDNRLKMALSGSFGTYLLRGKYLCGVTSG</sequence>
<reference evidence="1 2" key="1">
    <citation type="submission" date="2020-08" db="EMBL/GenBank/DDBJ databases">
        <title>Genome public.</title>
        <authorList>
            <person name="Liu C."/>
            <person name="Sun Q."/>
        </authorList>
    </citation>
    <scope>NUCLEOTIDE SEQUENCE [LARGE SCALE GENOMIC DNA]</scope>
    <source>
        <strain evidence="1 2">BX0805</strain>
    </source>
</reference>
<dbReference type="Proteomes" id="UP000621540">
    <property type="component" value="Unassembled WGS sequence"/>
</dbReference>
<evidence type="ECO:0000313" key="1">
    <source>
        <dbReference type="EMBL" id="MBC5753703.1"/>
    </source>
</evidence>
<protein>
    <recommendedName>
        <fullName evidence="3">Arrestin-like N-terminal domain-containing protein</fullName>
    </recommendedName>
</protein>
<accession>A0ABR7IA17</accession>
<keyword evidence="2" id="KW-1185">Reference proteome</keyword>
<evidence type="ECO:0000313" key="2">
    <source>
        <dbReference type="Proteomes" id="UP000621540"/>
    </source>
</evidence>